<dbReference type="Proteomes" id="UP001589867">
    <property type="component" value="Unassembled WGS sequence"/>
</dbReference>
<sequence>MSVARDTLLALLRRTAVPDVGEVTVLGVNDFALRRGHVYGTVLLDMDTRRPIDVLPGREAEPLAEWLRAHPGVQIICRGRAGAYAI</sequence>
<organism evidence="2 3">
    <name type="scientific">Phytohabitans kaempferiae</name>
    <dbReference type="NCBI Taxonomy" id="1620943"/>
    <lineage>
        <taxon>Bacteria</taxon>
        <taxon>Bacillati</taxon>
        <taxon>Actinomycetota</taxon>
        <taxon>Actinomycetes</taxon>
        <taxon>Micromonosporales</taxon>
        <taxon>Micromonosporaceae</taxon>
    </lineage>
</organism>
<comment type="caution">
    <text evidence="2">The sequence shown here is derived from an EMBL/GenBank/DDBJ whole genome shotgun (WGS) entry which is preliminary data.</text>
</comment>
<proteinExistence type="predicted"/>
<dbReference type="RefSeq" id="WP_377254567.1">
    <property type="nucleotide sequence ID" value="NZ_JBHLUH010000053.1"/>
</dbReference>
<keyword evidence="3" id="KW-1185">Reference proteome</keyword>
<dbReference type="InterPro" id="IPR047951">
    <property type="entry name" value="Transpos_ISL3"/>
</dbReference>
<gene>
    <name evidence="2" type="ORF">ACFFIA_25340</name>
</gene>
<evidence type="ECO:0000259" key="1">
    <source>
        <dbReference type="Pfam" id="PF01610"/>
    </source>
</evidence>
<dbReference type="Pfam" id="PF01610">
    <property type="entry name" value="DDE_Tnp_ISL3"/>
    <property type="match status" value="1"/>
</dbReference>
<accession>A0ABV6M8J3</accession>
<evidence type="ECO:0000313" key="3">
    <source>
        <dbReference type="Proteomes" id="UP001589867"/>
    </source>
</evidence>
<dbReference type="InterPro" id="IPR002560">
    <property type="entry name" value="Transposase_DDE"/>
</dbReference>
<evidence type="ECO:0000313" key="2">
    <source>
        <dbReference type="EMBL" id="MFC0530971.1"/>
    </source>
</evidence>
<protein>
    <submittedName>
        <fullName evidence="2">Transposase</fullName>
    </submittedName>
</protein>
<feature type="domain" description="Transposase IS204/IS1001/IS1096/IS1165 DDE" evidence="1">
    <location>
        <begin position="26"/>
        <end position="70"/>
    </location>
</feature>
<name>A0ABV6M8J3_9ACTN</name>
<dbReference type="PANTHER" id="PTHR33498">
    <property type="entry name" value="TRANSPOSASE FOR INSERTION SEQUENCE ELEMENT IS1557"/>
    <property type="match status" value="1"/>
</dbReference>
<dbReference type="EMBL" id="JBHLUH010000053">
    <property type="protein sequence ID" value="MFC0530971.1"/>
    <property type="molecule type" value="Genomic_DNA"/>
</dbReference>
<reference evidence="2 3" key="1">
    <citation type="submission" date="2024-09" db="EMBL/GenBank/DDBJ databases">
        <authorList>
            <person name="Sun Q."/>
            <person name="Mori K."/>
        </authorList>
    </citation>
    <scope>NUCLEOTIDE SEQUENCE [LARGE SCALE GENOMIC DNA]</scope>
    <source>
        <strain evidence="2 3">TBRC 3947</strain>
    </source>
</reference>
<dbReference type="PANTHER" id="PTHR33498:SF1">
    <property type="entry name" value="TRANSPOSASE FOR INSERTION SEQUENCE ELEMENT IS1557"/>
    <property type="match status" value="1"/>
</dbReference>